<dbReference type="Proteomes" id="UP000269143">
    <property type="component" value="Segment"/>
</dbReference>
<evidence type="ECO:0000313" key="2">
    <source>
        <dbReference type="Proteomes" id="UP000269143"/>
    </source>
</evidence>
<evidence type="ECO:0000313" key="1">
    <source>
        <dbReference type="EMBL" id="AYJ73185.1"/>
    </source>
</evidence>
<name>A0A3B8E4T3_9CAUD</name>
<reference evidence="2" key="1">
    <citation type="submission" date="2018-09" db="EMBL/GenBank/DDBJ databases">
        <title>Complete genome of Proteus mirabilis phage Stubb.</title>
        <authorList>
            <person name="Bourgeois T.A."/>
            <person name="Lessor L."/>
            <person name="O'Leary C.J."/>
            <person name="Liu M."/>
        </authorList>
    </citation>
    <scope>NUCLEOTIDE SEQUENCE [LARGE SCALE GENOMIC DNA]</scope>
</reference>
<proteinExistence type="predicted"/>
<organism evidence="1 2">
    <name type="scientific">Proteus phage Stubb</name>
    <dbReference type="NCBI Taxonomy" id="2315597"/>
    <lineage>
        <taxon>Viruses</taxon>
        <taxon>Duplodnaviria</taxon>
        <taxon>Heunggongvirae</taxon>
        <taxon>Uroviricota</taxon>
        <taxon>Caudoviricetes</taxon>
        <taxon>Demerecviridae</taxon>
        <taxon>Novosibvirus</taxon>
        <taxon>Novosibvirus stubb</taxon>
    </lineage>
</organism>
<accession>A0A3B8E4T3</accession>
<dbReference type="EMBL" id="MH830339">
    <property type="protein sequence ID" value="AYJ73185.1"/>
    <property type="molecule type" value="Genomic_DNA"/>
</dbReference>
<keyword evidence="2" id="KW-1185">Reference proteome</keyword>
<evidence type="ECO:0008006" key="3">
    <source>
        <dbReference type="Google" id="ProtNLM"/>
    </source>
</evidence>
<sequence>MKKFRISHYFSGYVRGTCHIEVDAESLEEAQRMSEDLGVIDADVFDLARSDAEIEDTMVVEIE</sequence>
<protein>
    <recommendedName>
        <fullName evidence="3">RNA polymerase inhibitor</fullName>
    </recommendedName>
</protein>
<gene>
    <name evidence="1" type="ORF">CPT_Stubb_045</name>
</gene>